<organism evidence="1 2">
    <name type="scientific">Vibrio ostreicida</name>
    <dbReference type="NCBI Taxonomy" id="526588"/>
    <lineage>
        <taxon>Bacteria</taxon>
        <taxon>Pseudomonadati</taxon>
        <taxon>Pseudomonadota</taxon>
        <taxon>Gammaproteobacteria</taxon>
        <taxon>Vibrionales</taxon>
        <taxon>Vibrionaceae</taxon>
        <taxon>Vibrio</taxon>
    </lineage>
</organism>
<dbReference type="EMBL" id="JAUFQC010000027">
    <property type="protein sequence ID" value="MDN3611388.1"/>
    <property type="molecule type" value="Genomic_DNA"/>
</dbReference>
<evidence type="ECO:0000313" key="2">
    <source>
        <dbReference type="Proteomes" id="UP001238540"/>
    </source>
</evidence>
<dbReference type="Proteomes" id="UP001238540">
    <property type="component" value="Unassembled WGS sequence"/>
</dbReference>
<proteinExistence type="predicted"/>
<protein>
    <recommendedName>
        <fullName evidence="3">YdhG-like domain-containing protein</fullName>
    </recommendedName>
</protein>
<keyword evidence="2" id="KW-1185">Reference proteome</keyword>
<accession>A0ABT8BWL3</accession>
<evidence type="ECO:0008006" key="3">
    <source>
        <dbReference type="Google" id="ProtNLM"/>
    </source>
</evidence>
<gene>
    <name evidence="1" type="ORF">QWZ16_17440</name>
</gene>
<dbReference type="RefSeq" id="WP_076590425.1">
    <property type="nucleotide sequence ID" value="NZ_JABEYA020000006.1"/>
</dbReference>
<sequence length="133" mass="15448">MNTIKVSYDKLLDDNQIKSCVDHITRYSDACDIIDQYPWTQEVDRFGESGESGGLYFILGDEKTKFASFLISPTEYKAGYLDIEIVAKRHFLNIFGFHSAQASLDSVKIPEIKRRLKDLFDCSIEELYKKYRK</sequence>
<comment type="caution">
    <text evidence="1">The sequence shown here is derived from an EMBL/GenBank/DDBJ whole genome shotgun (WGS) entry which is preliminary data.</text>
</comment>
<name>A0ABT8BWL3_9VIBR</name>
<reference evidence="2" key="1">
    <citation type="journal article" date="2019" name="Int. J. Syst. Evol. Microbiol.">
        <title>The Global Catalogue of Microorganisms (GCM) 10K type strain sequencing project: providing services to taxonomists for standard genome sequencing and annotation.</title>
        <authorList>
            <consortium name="The Broad Institute Genomics Platform"/>
            <consortium name="The Broad Institute Genome Sequencing Center for Infectious Disease"/>
            <person name="Wu L."/>
            <person name="Ma J."/>
        </authorList>
    </citation>
    <scope>NUCLEOTIDE SEQUENCE [LARGE SCALE GENOMIC DNA]</scope>
    <source>
        <strain evidence="2">CECT 7398</strain>
    </source>
</reference>
<evidence type="ECO:0000313" key="1">
    <source>
        <dbReference type="EMBL" id="MDN3611388.1"/>
    </source>
</evidence>